<reference evidence="3" key="3">
    <citation type="submission" date="2019-07" db="EMBL/GenBank/DDBJ databases">
        <authorList>
            <person name="Whitman W."/>
            <person name="Huntemann M."/>
            <person name="Clum A."/>
            <person name="Pillay M."/>
            <person name="Palaniappan K."/>
            <person name="Varghese N."/>
            <person name="Mikhailova N."/>
            <person name="Stamatis D."/>
            <person name="Reddy T."/>
            <person name="Daum C."/>
            <person name="Shapiro N."/>
            <person name="Ivanova N."/>
            <person name="Kyrpides N."/>
            <person name="Woyke T."/>
        </authorList>
    </citation>
    <scope>NUCLEOTIDE SEQUENCE</scope>
    <source>
        <strain evidence="3">CGMCC 1.5380</strain>
    </source>
</reference>
<dbReference type="EMBL" id="VLKX01000007">
    <property type="protein sequence ID" value="TWI47160.1"/>
    <property type="molecule type" value="Genomic_DNA"/>
</dbReference>
<dbReference type="AlphaFoldDB" id="A0A562PSM7"/>
<sequence>MTIEFLLWYLIPLAISLFILIKSILNSCTHQYYLNYFTTLILILLISFSQKVQFEIFFRNSYPTYLPYIIIILSLIIVFAQNILIARKNK</sequence>
<reference evidence="3 5" key="1">
    <citation type="journal article" date="2015" name="Stand. Genomic Sci.">
        <title>Genomic Encyclopedia of Bacterial and Archaeal Type Strains, Phase III: the genomes of soil and plant-associated and newly described type strains.</title>
        <authorList>
            <person name="Whitman W.B."/>
            <person name="Woyke T."/>
            <person name="Klenk H.P."/>
            <person name="Zhou Y."/>
            <person name="Lilburn T.G."/>
            <person name="Beck B.J."/>
            <person name="De Vos P."/>
            <person name="Vandamme P."/>
            <person name="Eisen J.A."/>
            <person name="Garrity G."/>
            <person name="Hugenholtz P."/>
            <person name="Kyrpides N.C."/>
        </authorList>
    </citation>
    <scope>NUCLEOTIDE SEQUENCE [LARGE SCALE GENOMIC DNA]</scope>
    <source>
        <strain evidence="3 5">CGMCC 1.5380</strain>
    </source>
</reference>
<accession>A0A562PSM7</accession>
<evidence type="ECO:0000256" key="1">
    <source>
        <dbReference type="SAM" id="Phobius"/>
    </source>
</evidence>
<name>A0A562PSM7_9FLAO</name>
<feature type="transmembrane region" description="Helical" evidence="1">
    <location>
        <begin position="32"/>
        <end position="50"/>
    </location>
</feature>
<feature type="transmembrane region" description="Helical" evidence="1">
    <location>
        <begin position="65"/>
        <end position="85"/>
    </location>
</feature>
<dbReference type="Proteomes" id="UP000321392">
    <property type="component" value="Unassembled WGS sequence"/>
</dbReference>
<organism evidence="3 5">
    <name type="scientific">Flavobacterium glaciei</name>
    <dbReference type="NCBI Taxonomy" id="386300"/>
    <lineage>
        <taxon>Bacteria</taxon>
        <taxon>Pseudomonadati</taxon>
        <taxon>Bacteroidota</taxon>
        <taxon>Flavobacteriia</taxon>
        <taxon>Flavobacteriales</taxon>
        <taxon>Flavobacteriaceae</taxon>
        <taxon>Flavobacterium</taxon>
    </lineage>
</organism>
<dbReference type="Proteomes" id="UP000254518">
    <property type="component" value="Unassembled WGS sequence"/>
</dbReference>
<evidence type="ECO:0000313" key="3">
    <source>
        <dbReference type="EMBL" id="TWI47160.1"/>
    </source>
</evidence>
<keyword evidence="1" id="KW-1133">Transmembrane helix</keyword>
<keyword evidence="1" id="KW-0812">Transmembrane</keyword>
<keyword evidence="4" id="KW-1185">Reference proteome</keyword>
<keyword evidence="1" id="KW-0472">Membrane</keyword>
<gene>
    <name evidence="2" type="ORF">DFR66_107100</name>
    <name evidence="3" type="ORF">IQ02_01610</name>
</gene>
<evidence type="ECO:0000313" key="2">
    <source>
        <dbReference type="EMBL" id="RDI54772.1"/>
    </source>
</evidence>
<comment type="caution">
    <text evidence="3">The sequence shown here is derived from an EMBL/GenBank/DDBJ whole genome shotgun (WGS) entry which is preliminary data.</text>
</comment>
<evidence type="ECO:0000313" key="4">
    <source>
        <dbReference type="Proteomes" id="UP000254518"/>
    </source>
</evidence>
<reference evidence="2 4" key="2">
    <citation type="submission" date="2018-07" db="EMBL/GenBank/DDBJ databases">
        <title>Genomic Encyclopedia of Type Strains, Phase IV (KMG-IV): sequencing the most valuable type-strain genomes for metagenomic binning, comparative biology and taxonomic classification.</title>
        <authorList>
            <person name="Goeker M."/>
        </authorList>
    </citation>
    <scope>NUCLEOTIDE SEQUENCE [LARGE SCALE GENOMIC DNA]</scope>
    <source>
        <strain evidence="2 4">DSM 19728</strain>
    </source>
</reference>
<evidence type="ECO:0000313" key="5">
    <source>
        <dbReference type="Proteomes" id="UP000321392"/>
    </source>
</evidence>
<feature type="transmembrane region" description="Helical" evidence="1">
    <location>
        <begin position="6"/>
        <end position="25"/>
    </location>
</feature>
<dbReference type="EMBL" id="QQBA01000007">
    <property type="protein sequence ID" value="RDI54772.1"/>
    <property type="molecule type" value="Genomic_DNA"/>
</dbReference>
<protein>
    <submittedName>
        <fullName evidence="3">Uncharacterized protein</fullName>
    </submittedName>
</protein>
<proteinExistence type="predicted"/>